<evidence type="ECO:0000256" key="1">
    <source>
        <dbReference type="SAM" id="MobiDB-lite"/>
    </source>
</evidence>
<dbReference type="AlphaFoldDB" id="A0A1R3V6S8"/>
<dbReference type="EMBL" id="FTPD01000015">
    <property type="protein sequence ID" value="SIT55605.1"/>
    <property type="molecule type" value="Genomic_DNA"/>
</dbReference>
<name>A0A1R3V6S8_9HYPH</name>
<protein>
    <submittedName>
        <fullName evidence="2">Uncharacterized protein</fullName>
    </submittedName>
</protein>
<dbReference type="Proteomes" id="UP000188388">
    <property type="component" value="Unassembled WGS sequence"/>
</dbReference>
<evidence type="ECO:0000313" key="2">
    <source>
        <dbReference type="EMBL" id="SIT55605.1"/>
    </source>
</evidence>
<feature type="region of interest" description="Disordered" evidence="1">
    <location>
        <begin position="1"/>
        <end position="23"/>
    </location>
</feature>
<evidence type="ECO:0000313" key="3">
    <source>
        <dbReference type="Proteomes" id="UP000188388"/>
    </source>
</evidence>
<sequence>MLDLAHAKARSATDELNKGREAAAATADIIHWRRSNA</sequence>
<accession>A0A1R3V6S8</accession>
<keyword evidence="3" id="KW-1185">Reference proteome</keyword>
<feature type="compositionally biased region" description="Basic and acidic residues" evidence="1">
    <location>
        <begin position="11"/>
        <end position="21"/>
    </location>
</feature>
<proteinExistence type="predicted"/>
<gene>
    <name evidence="2" type="ORF">BQ8794_220169</name>
</gene>
<reference evidence="3" key="1">
    <citation type="submission" date="2017-01" db="EMBL/GenBank/DDBJ databases">
        <authorList>
            <person name="Brunel B."/>
        </authorList>
    </citation>
    <scope>NUCLEOTIDE SEQUENCE [LARGE SCALE GENOMIC DNA]</scope>
</reference>
<organism evidence="2 3">
    <name type="scientific">Mesorhizobium prunaredense</name>
    <dbReference type="NCBI Taxonomy" id="1631249"/>
    <lineage>
        <taxon>Bacteria</taxon>
        <taxon>Pseudomonadati</taxon>
        <taxon>Pseudomonadota</taxon>
        <taxon>Alphaproteobacteria</taxon>
        <taxon>Hyphomicrobiales</taxon>
        <taxon>Phyllobacteriaceae</taxon>
        <taxon>Mesorhizobium</taxon>
    </lineage>
</organism>